<dbReference type="NCBIfam" id="NF047658">
    <property type="entry name" value="HYC_CC_PP"/>
    <property type="match status" value="1"/>
</dbReference>
<reference evidence="1 2" key="1">
    <citation type="submission" date="2018-08" db="EMBL/GenBank/DDBJ databases">
        <title>Genomic Encyclopedia of Type Strains, Phase IV (KMG-IV): sequencing the most valuable type-strain genomes for metagenomic binning, comparative biology and taxonomic classification.</title>
        <authorList>
            <person name="Goeker M."/>
        </authorList>
    </citation>
    <scope>NUCLEOTIDE SEQUENCE [LARGE SCALE GENOMIC DNA]</scope>
    <source>
        <strain evidence="1 2">DSM 18841</strain>
    </source>
</reference>
<comment type="caution">
    <text evidence="1">The sequence shown here is derived from an EMBL/GenBank/DDBJ whole genome shotgun (WGS) entry which is preliminary data.</text>
</comment>
<accession>A0A3E0HJ52</accession>
<evidence type="ECO:0000313" key="2">
    <source>
        <dbReference type="Proteomes" id="UP000256884"/>
    </source>
</evidence>
<keyword evidence="2" id="KW-1185">Reference proteome</keyword>
<gene>
    <name evidence="1" type="ORF">C7448_10753</name>
</gene>
<evidence type="ECO:0000313" key="1">
    <source>
        <dbReference type="EMBL" id="REH46493.1"/>
    </source>
</evidence>
<evidence type="ECO:0008006" key="3">
    <source>
        <dbReference type="Google" id="ProtNLM"/>
    </source>
</evidence>
<dbReference type="EMBL" id="QUNS01000007">
    <property type="protein sequence ID" value="REH46493.1"/>
    <property type="molecule type" value="Genomic_DNA"/>
</dbReference>
<dbReference type="InterPro" id="IPR058512">
    <property type="entry name" value="DUF8199"/>
</dbReference>
<dbReference type="Proteomes" id="UP000256884">
    <property type="component" value="Unassembled WGS sequence"/>
</dbReference>
<dbReference type="Pfam" id="PF26622">
    <property type="entry name" value="DUF8199"/>
    <property type="match status" value="1"/>
</dbReference>
<name>A0A3E0HJ52_9FLAO</name>
<dbReference type="InterPro" id="IPR058060">
    <property type="entry name" value="HYC_CC_PP"/>
</dbReference>
<organism evidence="1 2">
    <name type="scientific">Tenacibaculum gallaicum</name>
    <dbReference type="NCBI Taxonomy" id="561505"/>
    <lineage>
        <taxon>Bacteria</taxon>
        <taxon>Pseudomonadati</taxon>
        <taxon>Bacteroidota</taxon>
        <taxon>Flavobacteriia</taxon>
        <taxon>Flavobacteriales</taxon>
        <taxon>Flavobacteriaceae</taxon>
        <taxon>Tenacibaculum</taxon>
    </lineage>
</organism>
<sequence>MQGMKKHFSKITAITLAITVLLSTFSFNVEKHFCGDFLVAVSYVGSVASCDDVEEDSCESKAIEASCCKDDAELIKGQTQIQKSSVEKITFIKVATAVTSYVFNSLLFQDLEKQFVPHEFYIPPKLFYNIQVLHEVFII</sequence>
<proteinExistence type="predicted"/>
<dbReference type="AlphaFoldDB" id="A0A3E0HJ52"/>
<protein>
    <recommendedName>
        <fullName evidence="3">Secreted protein</fullName>
    </recommendedName>
</protein>